<reference evidence="1 2" key="1">
    <citation type="submission" date="2016-10" db="EMBL/GenBank/DDBJ databases">
        <authorList>
            <person name="de Groot N.N."/>
        </authorList>
    </citation>
    <scope>NUCLEOTIDE SEQUENCE [LARGE SCALE GENOMIC DNA]</scope>
    <source>
        <strain evidence="1 2">Nm110</strain>
    </source>
</reference>
<accession>A0A1H2Q3W5</accession>
<dbReference type="RefSeq" id="WP_170828881.1">
    <property type="nucleotide sequence ID" value="NZ_FNNH01000001.1"/>
</dbReference>
<sequence>GRGEQHDQAQWLNKWKPNSTSMGIAFLGNHLTAFAKMDDSGFTDSFKQIPDPPPEPPELWLRLATQAKEAGNKGIAACLLLYTLACARALREFRVGKHTNGDEPNFTQREG</sequence>
<evidence type="ECO:0000313" key="2">
    <source>
        <dbReference type="Proteomes" id="UP000183454"/>
    </source>
</evidence>
<dbReference type="Proteomes" id="UP000183454">
    <property type="component" value="Unassembled WGS sequence"/>
</dbReference>
<feature type="non-terminal residue" evidence="1">
    <location>
        <position position="1"/>
    </location>
</feature>
<organism evidence="1 2">
    <name type="scientific">Nitrosomonas communis</name>
    <dbReference type="NCBI Taxonomy" id="44574"/>
    <lineage>
        <taxon>Bacteria</taxon>
        <taxon>Pseudomonadati</taxon>
        <taxon>Pseudomonadota</taxon>
        <taxon>Betaproteobacteria</taxon>
        <taxon>Nitrosomonadales</taxon>
        <taxon>Nitrosomonadaceae</taxon>
        <taxon>Nitrosomonas</taxon>
    </lineage>
</organism>
<gene>
    <name evidence="1" type="ORF">SAMN05421882_1001223</name>
</gene>
<dbReference type="EMBL" id="FNNH01000001">
    <property type="protein sequence ID" value="SDW01780.1"/>
    <property type="molecule type" value="Genomic_DNA"/>
</dbReference>
<dbReference type="AlphaFoldDB" id="A0A1H2Q3W5"/>
<name>A0A1H2Q3W5_9PROT</name>
<proteinExistence type="predicted"/>
<evidence type="ECO:0000313" key="1">
    <source>
        <dbReference type="EMBL" id="SDW01780.1"/>
    </source>
</evidence>
<protein>
    <submittedName>
        <fullName evidence="1">Uncharacterized protein</fullName>
    </submittedName>
</protein>